<dbReference type="InterPro" id="IPR044929">
    <property type="entry name" value="DNA/RNA_non-sp_Endonuclease_sf"/>
</dbReference>
<dbReference type="GO" id="GO:0016787">
    <property type="term" value="F:hydrolase activity"/>
    <property type="evidence" value="ECO:0007669"/>
    <property type="project" value="InterPro"/>
</dbReference>
<feature type="domain" description="ENPP1-3/EXOG-like endonuclease/phosphodiesterase" evidence="2">
    <location>
        <begin position="89"/>
        <end position="320"/>
    </location>
</feature>
<comment type="caution">
    <text evidence="4">The sequence shown here is derived from an EMBL/GenBank/DDBJ whole genome shotgun (WGS) entry which is preliminary data.</text>
</comment>
<dbReference type="Gene3D" id="3.40.570.10">
    <property type="entry name" value="Extracellular Endonuclease, subunit A"/>
    <property type="match status" value="2"/>
</dbReference>
<proteinExistence type="predicted"/>
<sequence length="656" mass="72227">MLLKDKFILLCKIKNKKEAEGGESQMGNVTDAGRRSTPGNPPVFPFASSCFTQYFLGGNIPQDLEINFNDTQPSNLKYTCQTRDNNFAVYYYATLFDDKYGVPVYSGYKISQSDGVNIDRIPYTQRPSSNSWQTTPGITLQGDDNVYYGSSRANIHRGHLNPCQINSYNKNYMLATFVYTNAVPQCSSFNSGSWGTFEKRIKNYTKQVCAGTHGGTMYLVTGQSRFGIQVSSTGAISQVVGGPHYFPAGAPTKVLQPNALWTAGCCEYRSTSSSTGTTSTRAESFAVIANNDQSTHCALSRSLDLTTLERLIVASGATPANIFPGNGDCRVNHYNLRKEQEEAKRENAPGRRSASVNPAVSSRPRSCFRQYFLGGYIPEELEINFNDTPSADIRYICQTRDNIFTESYYATLYDEKYGVPVYSGYRIGRSQARNIDTISYRQRPRSSAWQTTPGIGLQGDNAMYAGSSSANIHRGHLNPCQINSYNRSFMFGTFLYTNSVPQCGSSFNSGSWMRFEKKIKNYTRDVCAGTLRGTMYLVTGQSRYRISVSSSGAISQVVGGAHYFPAGAPTQILQPNALWTAGCCVYRYTSSRTGITSTRAESIAVMGNNDMRSHCTLTRALDLATLETLIVAPGAIPADIFPGNHDCARNSGSHYL</sequence>
<dbReference type="Proteomes" id="UP001249851">
    <property type="component" value="Unassembled WGS sequence"/>
</dbReference>
<dbReference type="EMBL" id="JARQWQ010000074">
    <property type="protein sequence ID" value="KAK2553849.1"/>
    <property type="molecule type" value="Genomic_DNA"/>
</dbReference>
<dbReference type="GO" id="GO:0003676">
    <property type="term" value="F:nucleic acid binding"/>
    <property type="evidence" value="ECO:0007669"/>
    <property type="project" value="InterPro"/>
</dbReference>
<reference evidence="4" key="1">
    <citation type="journal article" date="2023" name="G3 (Bethesda)">
        <title>Whole genome assembly and annotation of the endangered Caribbean coral Acropora cervicornis.</title>
        <authorList>
            <person name="Selwyn J.D."/>
            <person name="Vollmer S.V."/>
        </authorList>
    </citation>
    <scope>NUCLEOTIDE SEQUENCE</scope>
    <source>
        <strain evidence="4">K2</strain>
    </source>
</reference>
<name>A0AAD9UXQ4_ACRCE</name>
<organism evidence="4 5">
    <name type="scientific">Acropora cervicornis</name>
    <name type="common">Staghorn coral</name>
    <dbReference type="NCBI Taxonomy" id="6130"/>
    <lineage>
        <taxon>Eukaryota</taxon>
        <taxon>Metazoa</taxon>
        <taxon>Cnidaria</taxon>
        <taxon>Anthozoa</taxon>
        <taxon>Hexacorallia</taxon>
        <taxon>Scleractinia</taxon>
        <taxon>Astrocoeniina</taxon>
        <taxon>Acroporidae</taxon>
        <taxon>Acropora</taxon>
    </lineage>
</organism>
<feature type="compositionally biased region" description="Basic and acidic residues" evidence="1">
    <location>
        <begin position="340"/>
        <end position="349"/>
    </location>
</feature>
<evidence type="ECO:0000259" key="3">
    <source>
        <dbReference type="SMART" id="SM00892"/>
    </source>
</evidence>
<evidence type="ECO:0000313" key="5">
    <source>
        <dbReference type="Proteomes" id="UP001249851"/>
    </source>
</evidence>
<evidence type="ECO:0008006" key="6">
    <source>
        <dbReference type="Google" id="ProtNLM"/>
    </source>
</evidence>
<gene>
    <name evidence="4" type="ORF">P5673_024839</name>
</gene>
<accession>A0AAD9UXQ4</accession>
<dbReference type="SMART" id="SM00892">
    <property type="entry name" value="Endonuclease_NS"/>
    <property type="match status" value="2"/>
</dbReference>
<dbReference type="InterPro" id="IPR020821">
    <property type="entry name" value="ENPP1-3/EXOG-like_nuc-like"/>
</dbReference>
<dbReference type="PANTHER" id="PTHR21472:SF26">
    <property type="entry name" value="ENDONUCLEASE DOMAIN CONTAINING 1"/>
    <property type="match status" value="1"/>
</dbReference>
<evidence type="ECO:0000259" key="2">
    <source>
        <dbReference type="SMART" id="SM00477"/>
    </source>
</evidence>
<dbReference type="AlphaFoldDB" id="A0AAD9UXQ4"/>
<evidence type="ECO:0000313" key="4">
    <source>
        <dbReference type="EMBL" id="KAK2553849.1"/>
    </source>
</evidence>
<dbReference type="GO" id="GO:0046872">
    <property type="term" value="F:metal ion binding"/>
    <property type="evidence" value="ECO:0007669"/>
    <property type="project" value="InterPro"/>
</dbReference>
<keyword evidence="5" id="KW-1185">Reference proteome</keyword>
<evidence type="ECO:0000256" key="1">
    <source>
        <dbReference type="SAM" id="MobiDB-lite"/>
    </source>
</evidence>
<dbReference type="SUPFAM" id="SSF54060">
    <property type="entry name" value="His-Me finger endonucleases"/>
    <property type="match status" value="2"/>
</dbReference>
<feature type="domain" description="DNA/RNA non-specific endonuclease/pyrophosphatase/phosphodiesterase" evidence="3">
    <location>
        <begin position="405"/>
        <end position="639"/>
    </location>
</feature>
<feature type="region of interest" description="Disordered" evidence="1">
    <location>
        <begin position="340"/>
        <end position="360"/>
    </location>
</feature>
<dbReference type="InterPro" id="IPR039015">
    <property type="entry name" value="ENDOD1"/>
</dbReference>
<protein>
    <recommendedName>
        <fullName evidence="6">DNA/RNA non-specific endonuclease domain-containing protein</fullName>
    </recommendedName>
</protein>
<reference evidence="4" key="2">
    <citation type="journal article" date="2023" name="Science">
        <title>Genomic signatures of disease resistance in endangered staghorn corals.</title>
        <authorList>
            <person name="Vollmer S.V."/>
            <person name="Selwyn J.D."/>
            <person name="Despard B.A."/>
            <person name="Roesel C.L."/>
        </authorList>
    </citation>
    <scope>NUCLEOTIDE SEQUENCE</scope>
    <source>
        <strain evidence="4">K2</strain>
    </source>
</reference>
<dbReference type="InterPro" id="IPR044925">
    <property type="entry name" value="His-Me_finger_sf"/>
</dbReference>
<dbReference type="SMART" id="SM00477">
    <property type="entry name" value="NUC"/>
    <property type="match status" value="1"/>
</dbReference>
<dbReference type="Pfam" id="PF01223">
    <property type="entry name" value="Endonuclease_NS"/>
    <property type="match status" value="2"/>
</dbReference>
<dbReference type="InterPro" id="IPR001604">
    <property type="entry name" value="Endo_G_ENPP1-like_dom"/>
</dbReference>
<feature type="domain" description="DNA/RNA non-specific endonuclease/pyrophosphatase/phosphodiesterase" evidence="3">
    <location>
        <begin position="88"/>
        <end position="321"/>
    </location>
</feature>
<dbReference type="PANTHER" id="PTHR21472">
    <property type="entry name" value="ENDONUCLEASE DOMAIN-CONTAINING 1 PROTEIN ENDOD1"/>
    <property type="match status" value="1"/>
</dbReference>